<proteinExistence type="predicted"/>
<evidence type="ECO:0000313" key="4">
    <source>
        <dbReference type="Proteomes" id="UP000035068"/>
    </source>
</evidence>
<comment type="caution">
    <text evidence="3">The sequence shown here is derived from an EMBL/GenBank/DDBJ whole genome shotgun (WGS) entry which is preliminary data.</text>
</comment>
<feature type="domain" description="DUF2007" evidence="1">
    <location>
        <begin position="13"/>
        <end position="70"/>
    </location>
</feature>
<dbReference type="InterPro" id="IPR018551">
    <property type="entry name" value="DUF2007"/>
</dbReference>
<dbReference type="InterPro" id="IPR055999">
    <property type="entry name" value="DUF7577"/>
</dbReference>
<keyword evidence="4" id="KW-1185">Reference proteome</keyword>
<protein>
    <submittedName>
        <fullName evidence="3">Uncharacterized protein</fullName>
    </submittedName>
</protein>
<dbReference type="RefSeq" id="WP_040095790.1">
    <property type="nucleotide sequence ID" value="NZ_JWJD01000001.1"/>
</dbReference>
<reference evidence="3 4" key="1">
    <citation type="submission" date="2014-12" db="EMBL/GenBank/DDBJ databases">
        <title>Genomes of Geoalkalibacter ferrihydriticus and Geoalkalibacter subterraneus, two haloalkaliphilic metal-reducing members of the Geobacteraceae.</title>
        <authorList>
            <person name="Badalamenti J.P."/>
            <person name="Torres C.I."/>
            <person name="Krajmalnik-Brown R."/>
            <person name="Bond D.R."/>
        </authorList>
    </citation>
    <scope>NUCLEOTIDE SEQUENCE [LARGE SCALE GENOMIC DNA]</scope>
    <source>
        <strain evidence="3 4">DSM 17813</strain>
    </source>
</reference>
<evidence type="ECO:0000259" key="1">
    <source>
        <dbReference type="Pfam" id="PF09413"/>
    </source>
</evidence>
<dbReference type="Proteomes" id="UP000035068">
    <property type="component" value="Unassembled WGS sequence"/>
</dbReference>
<name>A0A0C2HKL4_9BACT</name>
<gene>
    <name evidence="3" type="ORF">GFER_02650</name>
</gene>
<feature type="domain" description="DUF7577" evidence="2">
    <location>
        <begin position="79"/>
        <end position="102"/>
    </location>
</feature>
<organism evidence="3 4">
    <name type="scientific">Geoalkalibacter ferrihydriticus DSM 17813</name>
    <dbReference type="NCBI Taxonomy" id="1121915"/>
    <lineage>
        <taxon>Bacteria</taxon>
        <taxon>Pseudomonadati</taxon>
        <taxon>Thermodesulfobacteriota</taxon>
        <taxon>Desulfuromonadia</taxon>
        <taxon>Desulfuromonadales</taxon>
        <taxon>Geoalkalibacteraceae</taxon>
        <taxon>Geoalkalibacter</taxon>
    </lineage>
</organism>
<dbReference type="EMBL" id="JWJD01000001">
    <property type="protein sequence ID" value="KIH77596.1"/>
    <property type="molecule type" value="Genomic_DNA"/>
</dbReference>
<dbReference type="Pfam" id="PF09413">
    <property type="entry name" value="DUF2007"/>
    <property type="match status" value="1"/>
</dbReference>
<sequence>MKKLRAFGPHERPLAALLKGRLEQQGVACLLRNEELFAAMGEIPFLECRPEIWVVDDEVLPRARQLVENWLYEDIAAQPWRCPDCGEELERQFDLCWKCGRERV</sequence>
<evidence type="ECO:0000313" key="3">
    <source>
        <dbReference type="EMBL" id="KIH77596.1"/>
    </source>
</evidence>
<evidence type="ECO:0000259" key="2">
    <source>
        <dbReference type="Pfam" id="PF24463"/>
    </source>
</evidence>
<dbReference type="Pfam" id="PF24463">
    <property type="entry name" value="DUF7577"/>
    <property type="match status" value="1"/>
</dbReference>
<accession>A0A0C2HKL4</accession>
<dbReference type="AlphaFoldDB" id="A0A0C2HKL4"/>